<dbReference type="Gene3D" id="6.10.140.1330">
    <property type="match status" value="1"/>
</dbReference>
<keyword evidence="8 10" id="KW-0472">Membrane</keyword>
<evidence type="ECO:0000256" key="2">
    <source>
        <dbReference type="ARBA" id="ARBA00022448"/>
    </source>
</evidence>
<accession>A0ABS1BCD8</accession>
<evidence type="ECO:0000256" key="6">
    <source>
        <dbReference type="ARBA" id="ARBA00023053"/>
    </source>
</evidence>
<dbReference type="PANTHER" id="PTHR10110">
    <property type="entry name" value="SODIUM/HYDROGEN EXCHANGER"/>
    <property type="match status" value="1"/>
</dbReference>
<dbReference type="InterPro" id="IPR018422">
    <property type="entry name" value="Cation/H_exchanger_CPA1"/>
</dbReference>
<keyword evidence="4 10" id="KW-0812">Transmembrane</keyword>
<feature type="transmembrane region" description="Helical" evidence="10">
    <location>
        <begin position="300"/>
        <end position="323"/>
    </location>
</feature>
<comment type="subcellular location">
    <subcellularLocation>
        <location evidence="1">Cell membrane</location>
        <topology evidence="1">Multi-pass membrane protein</topology>
    </subcellularLocation>
</comment>
<feature type="transmembrane region" description="Helical" evidence="10">
    <location>
        <begin position="29"/>
        <end position="48"/>
    </location>
</feature>
<evidence type="ECO:0000259" key="11">
    <source>
        <dbReference type="Pfam" id="PF00999"/>
    </source>
</evidence>
<feature type="transmembrane region" description="Helical" evidence="10">
    <location>
        <begin position="376"/>
        <end position="400"/>
    </location>
</feature>
<keyword evidence="5 10" id="KW-1133">Transmembrane helix</keyword>
<evidence type="ECO:0000313" key="13">
    <source>
        <dbReference type="Proteomes" id="UP000612352"/>
    </source>
</evidence>
<keyword evidence="3" id="KW-1003">Cell membrane</keyword>
<keyword evidence="13" id="KW-1185">Reference proteome</keyword>
<evidence type="ECO:0000256" key="10">
    <source>
        <dbReference type="SAM" id="Phobius"/>
    </source>
</evidence>
<evidence type="ECO:0000256" key="8">
    <source>
        <dbReference type="ARBA" id="ARBA00023136"/>
    </source>
</evidence>
<feature type="transmembrane region" description="Helical" evidence="10">
    <location>
        <begin position="182"/>
        <end position="206"/>
    </location>
</feature>
<reference evidence="12 13" key="1">
    <citation type="submission" date="2020-12" db="EMBL/GenBank/DDBJ databases">
        <title>Brachybacterium sp. MASK1Z-5, whole genome shotgun sequence.</title>
        <authorList>
            <person name="Tuo L."/>
        </authorList>
    </citation>
    <scope>NUCLEOTIDE SEQUENCE [LARGE SCALE GENOMIC DNA]</scope>
    <source>
        <strain evidence="12 13">MASK1Z-5</strain>
    </source>
</reference>
<dbReference type="Pfam" id="PF00999">
    <property type="entry name" value="Na_H_Exchanger"/>
    <property type="match status" value="1"/>
</dbReference>
<dbReference type="InterPro" id="IPR006153">
    <property type="entry name" value="Cation/H_exchanger_TM"/>
</dbReference>
<dbReference type="Proteomes" id="UP000612352">
    <property type="component" value="Unassembled WGS sequence"/>
</dbReference>
<organism evidence="12 13">
    <name type="scientific">Brachybacterium halotolerans</name>
    <dbReference type="NCBI Taxonomy" id="2795215"/>
    <lineage>
        <taxon>Bacteria</taxon>
        <taxon>Bacillati</taxon>
        <taxon>Actinomycetota</taxon>
        <taxon>Actinomycetes</taxon>
        <taxon>Micrococcales</taxon>
        <taxon>Dermabacteraceae</taxon>
        <taxon>Brachybacterium</taxon>
    </lineage>
</organism>
<comment type="caution">
    <text evidence="12">The sequence shown here is derived from an EMBL/GenBank/DDBJ whole genome shotgun (WGS) entry which is preliminary data.</text>
</comment>
<feature type="transmembrane region" description="Helical" evidence="10">
    <location>
        <begin position="151"/>
        <end position="170"/>
    </location>
</feature>
<dbReference type="RefSeq" id="WP_200503228.1">
    <property type="nucleotide sequence ID" value="NZ_JAEDAJ010000008.1"/>
</dbReference>
<keyword evidence="7" id="KW-0406">Ion transport</keyword>
<keyword evidence="6" id="KW-0915">Sodium</keyword>
<evidence type="ECO:0000256" key="5">
    <source>
        <dbReference type="ARBA" id="ARBA00022989"/>
    </source>
</evidence>
<feature type="transmembrane region" description="Helical" evidence="10">
    <location>
        <begin position="226"/>
        <end position="248"/>
    </location>
</feature>
<evidence type="ECO:0000256" key="9">
    <source>
        <dbReference type="ARBA" id="ARBA00023201"/>
    </source>
</evidence>
<gene>
    <name evidence="12" type="ORF">I8D64_13095</name>
</gene>
<proteinExistence type="predicted"/>
<protein>
    <submittedName>
        <fullName evidence="12">Sodium:proton antiporter</fullName>
    </submittedName>
</protein>
<sequence>MINLALVIGLLAVTVVCVALGERLRLPYPILMLLASSAIACIPGLQHLEIDEDLILPLFLPPLLFATAQKTDWSVFRFRWRTLLFLAVGLTATTAVLVAGAVFLLVPAVSIPLALMVGAMVAPPDPVAVEAVAGPARMPRRLLSILQTEGLFNDAVAIVLFTAALSALTGPDTLGVGQGVGLVLNFFVGAAIAVAIGLVIGFLYRFASHRVTTTAARTAMSVVVPFAAYMLAEELHASGVIAVVVTALETRRRARAEDSEARISRATFWDVANLLVTGLAFGLMGMQLRDIVANEGADVLRYLPVAAVACVIVVAVRLVGMLLIKPIVRFDAGEVLSLKDSSVLTWCGMRGLATLALALAIPTSGVSGAEADARNMMVIVACSVLLVTLVPTGLGLGWLLRLLKLQDDGTVADQEIAELTHRAQRAALGAIHERFEETGELTEEQMRAVKKRFKGLRQELDSTTQAMSAINPDGSPVDPEAQKALAARRKKMKRGRELMVAAQTVGLDAARTEVLLARSEPGIDPEAADVVLRQLDLQMLAAPPRMRARKH</sequence>
<keyword evidence="9" id="KW-0739">Sodium transport</keyword>
<dbReference type="EMBL" id="JAEDAJ010000008">
    <property type="protein sequence ID" value="MBK0332331.1"/>
    <property type="molecule type" value="Genomic_DNA"/>
</dbReference>
<feature type="transmembrane region" description="Helical" evidence="10">
    <location>
        <begin position="268"/>
        <end position="288"/>
    </location>
</feature>
<feature type="transmembrane region" description="Helical" evidence="10">
    <location>
        <begin position="343"/>
        <end position="364"/>
    </location>
</feature>
<evidence type="ECO:0000256" key="7">
    <source>
        <dbReference type="ARBA" id="ARBA00023065"/>
    </source>
</evidence>
<feature type="transmembrane region" description="Helical" evidence="10">
    <location>
        <begin position="83"/>
        <end position="106"/>
    </location>
</feature>
<name>A0ABS1BCD8_9MICO</name>
<feature type="domain" description="Cation/H+ exchanger transmembrane" evidence="11">
    <location>
        <begin position="13"/>
        <end position="401"/>
    </location>
</feature>
<evidence type="ECO:0000256" key="1">
    <source>
        <dbReference type="ARBA" id="ARBA00004651"/>
    </source>
</evidence>
<evidence type="ECO:0000313" key="12">
    <source>
        <dbReference type="EMBL" id="MBK0332331.1"/>
    </source>
</evidence>
<evidence type="ECO:0000256" key="4">
    <source>
        <dbReference type="ARBA" id="ARBA00022692"/>
    </source>
</evidence>
<dbReference type="PANTHER" id="PTHR10110:SF86">
    <property type="entry name" value="SODIUM_HYDROGEN EXCHANGER 7"/>
    <property type="match status" value="1"/>
</dbReference>
<keyword evidence="2" id="KW-0813">Transport</keyword>
<evidence type="ECO:0000256" key="3">
    <source>
        <dbReference type="ARBA" id="ARBA00022475"/>
    </source>
</evidence>